<dbReference type="KEGG" id="chig:CH63R_14268"/>
<dbReference type="Pfam" id="PF00176">
    <property type="entry name" value="SNF2-rel_dom"/>
    <property type="match status" value="1"/>
</dbReference>
<evidence type="ECO:0000256" key="2">
    <source>
        <dbReference type="ARBA" id="ARBA00022723"/>
    </source>
</evidence>
<dbReference type="PROSITE" id="PS51192">
    <property type="entry name" value="HELICASE_ATP_BIND_1"/>
    <property type="match status" value="1"/>
</dbReference>
<dbReference type="SMART" id="SM00490">
    <property type="entry name" value="HELICc"/>
    <property type="match status" value="1"/>
</dbReference>
<feature type="domain" description="Helicase ATP-binding" evidence="12">
    <location>
        <begin position="541"/>
        <end position="715"/>
    </location>
</feature>
<dbReference type="GO" id="GO:0005634">
    <property type="term" value="C:nucleus"/>
    <property type="evidence" value="ECO:0007669"/>
    <property type="project" value="TreeGrafter"/>
</dbReference>
<keyword evidence="4 9" id="KW-0863">Zinc-finger</keyword>
<evidence type="ECO:0000256" key="3">
    <source>
        <dbReference type="ARBA" id="ARBA00022741"/>
    </source>
</evidence>
<evidence type="ECO:0000256" key="7">
    <source>
        <dbReference type="ARBA" id="ARBA00022833"/>
    </source>
</evidence>
<dbReference type="SMART" id="SM00487">
    <property type="entry name" value="DEXDc"/>
    <property type="match status" value="1"/>
</dbReference>
<dbReference type="RefSeq" id="XP_018151560.1">
    <property type="nucleotide sequence ID" value="XM_018309242.1"/>
</dbReference>
<evidence type="ECO:0000256" key="8">
    <source>
        <dbReference type="ARBA" id="ARBA00022840"/>
    </source>
</evidence>
<dbReference type="OrthoDB" id="448448at2759"/>
<dbReference type="Proteomes" id="UP000092177">
    <property type="component" value="Chromosome 10"/>
</dbReference>
<dbReference type="InterPro" id="IPR027417">
    <property type="entry name" value="P-loop_NTPase"/>
</dbReference>
<sequence>MRPIEALERGVATAYQFTGMGHTISTLGGSPPPPQCYRSPYELSHPHLDLLGRSSTHPLHELDPMTVKADATAPVSAEKRQLCATYDGDAAQNRRKKARFSPPPAEPDDAASALSPLTEWLSMAMDVPDTSQASSAWEYRNSGPSIDEASNRPASWQANDVSSGTIDDWSFGQTDPGSFGIPFGQVGHENEIKVDLDSNGGVDWAGHDFSLAMDATPTMVVTPAMDFSFQPNEPKTPDVQPTLRSTATPDPAHIFPAHSGKATTANTAEQIQHHGLDAHYETCFGVVRKLKVHTSVTTSFTRKQDTTPVPVRLTPSESLLKFYFKDSDKYAGIVTEPALNKILMEFETKLDATLSTPVAPRAPPTTASGKKENPEKYRPNSHSSLRIIVYGSMEDSSDIGKLLSDAGLYLQHPSANECDMNAEYFNPHYLVRPGSCMPRLDELEISPSDAATASAGCLDETSKSRLMRIFDCADDDGVIPTAEPSPRLRSALKQCQLTALAMMSERECGQVEKPQFPSIWERSTLLDGTSTYRHKITGRTDSNPHVARGGILADEMGLGKTLSILSLICWSIDSINNDKAKDNNEQSSSTLIVTPKSVISVWEKEIRRHIYPDQIRVAVYHGSGRQVVGSNFRNNDIILTTYETLRAEFPDKGPLFVENWSRVVLDEAHHIGNRSTMKFRAACGIQARRRWCLTGTPIHNSLDNYGALLSFVGVSPFVEKSQFDLWIANPIKDKRRNSWSKLQLLVRCTSLRRTKQTTDQTLNLPTREEKIEHIDLHQYERELYEFFRQQTATIAAGFWRQGFNNQSPAYRRDKNMLSLINLLRLVCNHEDLLPSSAISAWRAKKSDAVDWRLMESSTETCVICQAGLEEALEQSSESTLQCGHSLCAMCALEREDSDAADMSDLCPRCSAGATMGTDAITPCSAGAENSSSSKIEALLRNLRLEQAANRQGSDIPPTKSVVFSYWTKMLDLTQMALHSNGFSFQRIDGQMPLRSRSTAIHDFAEDPSCTVLLATIGSAAEGIDLTAASFVHVMEPHWNPMVEAQAIARVHRIGQTRPVMATRYVTRNSIEEYVRWIQEDKFRLIARSLNSDDVWQKDVDNERWKKLNHFLGKRDGLSESDYVNAW</sequence>
<dbReference type="EMBL" id="LTAN01000010">
    <property type="protein sequence ID" value="OBR03042.1"/>
    <property type="molecule type" value="Genomic_DNA"/>
</dbReference>
<keyword evidence="3" id="KW-0547">Nucleotide-binding</keyword>
<feature type="domain" description="RING-type" evidence="11">
    <location>
        <begin position="861"/>
        <end position="910"/>
    </location>
</feature>
<dbReference type="GO" id="GO:0004386">
    <property type="term" value="F:helicase activity"/>
    <property type="evidence" value="ECO:0007669"/>
    <property type="project" value="UniProtKB-KW"/>
</dbReference>
<dbReference type="InterPro" id="IPR013083">
    <property type="entry name" value="Znf_RING/FYVE/PHD"/>
</dbReference>
<name>A0A1B7XTF2_COLHI</name>
<comment type="similarity">
    <text evidence="1">Belongs to the SNF2/RAD54 helicase family.</text>
</comment>
<feature type="region of interest" description="Disordered" evidence="10">
    <location>
        <begin position="134"/>
        <end position="175"/>
    </location>
</feature>
<evidence type="ECO:0000259" key="12">
    <source>
        <dbReference type="PROSITE" id="PS51192"/>
    </source>
</evidence>
<keyword evidence="5" id="KW-0378">Hydrolase</keyword>
<evidence type="ECO:0000256" key="5">
    <source>
        <dbReference type="ARBA" id="ARBA00022801"/>
    </source>
</evidence>
<feature type="compositionally biased region" description="Low complexity" evidence="10">
    <location>
        <begin position="356"/>
        <end position="367"/>
    </location>
</feature>
<reference evidence="15" key="1">
    <citation type="journal article" date="2017" name="BMC Genomics">
        <title>Gapless genome assembly of Colletotrichum higginsianum reveals chromosome structure and association of transposable elements with secondary metabolite gene clusters.</title>
        <authorList>
            <person name="Dallery J.-F."/>
            <person name="Lapalu N."/>
            <person name="Zampounis A."/>
            <person name="Pigne S."/>
            <person name="Luyten I."/>
            <person name="Amselem J."/>
            <person name="Wittenberg A.H.J."/>
            <person name="Zhou S."/>
            <person name="de Queiroz M.V."/>
            <person name="Robin G.P."/>
            <person name="Auger A."/>
            <person name="Hainaut M."/>
            <person name="Henrissat B."/>
            <person name="Kim K.-T."/>
            <person name="Lee Y.-H."/>
            <person name="Lespinet O."/>
            <person name="Schwartz D.C."/>
            <person name="Thon M.R."/>
            <person name="O'Connell R.J."/>
        </authorList>
    </citation>
    <scope>NUCLEOTIDE SEQUENCE [LARGE SCALE GENOMIC DNA]</scope>
    <source>
        <strain evidence="15">IMI 349063</strain>
    </source>
</reference>
<dbReference type="AlphaFoldDB" id="A0A1B7XTF2"/>
<dbReference type="GO" id="GO:0006281">
    <property type="term" value="P:DNA repair"/>
    <property type="evidence" value="ECO:0007669"/>
    <property type="project" value="TreeGrafter"/>
</dbReference>
<dbReference type="Pfam" id="PF00271">
    <property type="entry name" value="Helicase_C"/>
    <property type="match status" value="1"/>
</dbReference>
<feature type="compositionally biased region" description="Polar residues" evidence="10">
    <location>
        <begin position="152"/>
        <end position="175"/>
    </location>
</feature>
<keyword evidence="2" id="KW-0479">Metal-binding</keyword>
<evidence type="ECO:0000313" key="14">
    <source>
        <dbReference type="EMBL" id="OBR03042.1"/>
    </source>
</evidence>
<dbReference type="InterPro" id="IPR017907">
    <property type="entry name" value="Znf_RING_CS"/>
</dbReference>
<evidence type="ECO:0000313" key="15">
    <source>
        <dbReference type="Proteomes" id="UP000092177"/>
    </source>
</evidence>
<evidence type="ECO:0000256" key="1">
    <source>
        <dbReference type="ARBA" id="ARBA00007025"/>
    </source>
</evidence>
<dbReference type="GO" id="GO:0005524">
    <property type="term" value="F:ATP binding"/>
    <property type="evidence" value="ECO:0007669"/>
    <property type="project" value="UniProtKB-KW"/>
</dbReference>
<evidence type="ECO:0000256" key="6">
    <source>
        <dbReference type="ARBA" id="ARBA00022806"/>
    </source>
</evidence>
<dbReference type="PROSITE" id="PS50089">
    <property type="entry name" value="ZF_RING_2"/>
    <property type="match status" value="1"/>
</dbReference>
<dbReference type="PANTHER" id="PTHR45626:SF52">
    <property type="entry name" value="SINGLE-STRANDED DNA-DEPENDENT ATPASE (EUROFUNG)"/>
    <property type="match status" value="1"/>
</dbReference>
<dbReference type="InterPro" id="IPR000330">
    <property type="entry name" value="SNF2_N"/>
</dbReference>
<feature type="region of interest" description="Disordered" evidence="10">
    <location>
        <begin position="355"/>
        <end position="379"/>
    </location>
</feature>
<dbReference type="GO" id="GO:0008094">
    <property type="term" value="F:ATP-dependent activity, acting on DNA"/>
    <property type="evidence" value="ECO:0007669"/>
    <property type="project" value="TreeGrafter"/>
</dbReference>
<feature type="region of interest" description="Disordered" evidence="10">
    <location>
        <begin position="84"/>
        <end position="112"/>
    </location>
</feature>
<keyword evidence="8" id="KW-0067">ATP-binding</keyword>
<dbReference type="Gene3D" id="3.30.40.10">
    <property type="entry name" value="Zinc/RING finger domain, C3HC4 (zinc finger)"/>
    <property type="match status" value="1"/>
</dbReference>
<dbReference type="GO" id="GO:0016787">
    <property type="term" value="F:hydrolase activity"/>
    <property type="evidence" value="ECO:0007669"/>
    <property type="project" value="UniProtKB-KW"/>
</dbReference>
<dbReference type="CDD" id="cd18793">
    <property type="entry name" value="SF2_C_SNF"/>
    <property type="match status" value="1"/>
</dbReference>
<dbReference type="SUPFAM" id="SSF52540">
    <property type="entry name" value="P-loop containing nucleoside triphosphate hydrolases"/>
    <property type="match status" value="2"/>
</dbReference>
<protein>
    <submittedName>
        <fullName evidence="14">SNF2 family domain-containing protein</fullName>
    </submittedName>
</protein>
<dbReference type="GO" id="GO:0008270">
    <property type="term" value="F:zinc ion binding"/>
    <property type="evidence" value="ECO:0007669"/>
    <property type="project" value="UniProtKB-KW"/>
</dbReference>
<dbReference type="PROSITE" id="PS51194">
    <property type="entry name" value="HELICASE_CTER"/>
    <property type="match status" value="1"/>
</dbReference>
<dbReference type="InterPro" id="IPR001650">
    <property type="entry name" value="Helicase_C-like"/>
</dbReference>
<evidence type="ECO:0000256" key="9">
    <source>
        <dbReference type="PROSITE-ProRule" id="PRU00175"/>
    </source>
</evidence>
<dbReference type="InterPro" id="IPR038718">
    <property type="entry name" value="SNF2-like_sf"/>
</dbReference>
<dbReference type="PROSITE" id="PS00518">
    <property type="entry name" value="ZF_RING_1"/>
    <property type="match status" value="1"/>
</dbReference>
<comment type="caution">
    <text evidence="14">The sequence shown here is derived from an EMBL/GenBank/DDBJ whole genome shotgun (WGS) entry which is preliminary data.</text>
</comment>
<dbReference type="SUPFAM" id="SSF57850">
    <property type="entry name" value="RING/U-box"/>
    <property type="match status" value="1"/>
</dbReference>
<dbReference type="VEuPathDB" id="FungiDB:CH63R_14268"/>
<feature type="domain" description="Helicase C-terminal" evidence="13">
    <location>
        <begin position="934"/>
        <end position="1100"/>
    </location>
</feature>
<accession>A0A1B7XTF2</accession>
<evidence type="ECO:0000259" key="11">
    <source>
        <dbReference type="PROSITE" id="PS50089"/>
    </source>
</evidence>
<gene>
    <name evidence="14" type="ORF">CH63R_14268</name>
</gene>
<dbReference type="CDD" id="cd18008">
    <property type="entry name" value="DEXDc_SHPRH-like"/>
    <property type="match status" value="1"/>
</dbReference>
<dbReference type="GeneID" id="28873349"/>
<evidence type="ECO:0000259" key="13">
    <source>
        <dbReference type="PROSITE" id="PS51194"/>
    </source>
</evidence>
<keyword evidence="15" id="KW-1185">Reference proteome</keyword>
<dbReference type="PANTHER" id="PTHR45626">
    <property type="entry name" value="TRANSCRIPTION TERMINATION FACTOR 2-RELATED"/>
    <property type="match status" value="1"/>
</dbReference>
<dbReference type="InterPro" id="IPR001841">
    <property type="entry name" value="Znf_RING"/>
</dbReference>
<evidence type="ECO:0000256" key="4">
    <source>
        <dbReference type="ARBA" id="ARBA00022771"/>
    </source>
</evidence>
<keyword evidence="6" id="KW-0347">Helicase</keyword>
<feature type="compositionally biased region" description="Basic and acidic residues" evidence="10">
    <location>
        <begin position="369"/>
        <end position="378"/>
    </location>
</feature>
<dbReference type="InterPro" id="IPR050628">
    <property type="entry name" value="SNF2_RAD54_helicase_TF"/>
</dbReference>
<dbReference type="Gene3D" id="3.40.50.10810">
    <property type="entry name" value="Tandem AAA-ATPase domain"/>
    <property type="match status" value="1"/>
</dbReference>
<organism evidence="14 15">
    <name type="scientific">Colletotrichum higginsianum (strain IMI 349063)</name>
    <name type="common">Crucifer anthracnose fungus</name>
    <dbReference type="NCBI Taxonomy" id="759273"/>
    <lineage>
        <taxon>Eukaryota</taxon>
        <taxon>Fungi</taxon>
        <taxon>Dikarya</taxon>
        <taxon>Ascomycota</taxon>
        <taxon>Pezizomycotina</taxon>
        <taxon>Sordariomycetes</taxon>
        <taxon>Hypocreomycetidae</taxon>
        <taxon>Glomerellales</taxon>
        <taxon>Glomerellaceae</taxon>
        <taxon>Colletotrichum</taxon>
        <taxon>Colletotrichum destructivum species complex</taxon>
    </lineage>
</organism>
<dbReference type="Gene3D" id="3.40.50.300">
    <property type="entry name" value="P-loop containing nucleotide triphosphate hydrolases"/>
    <property type="match status" value="1"/>
</dbReference>
<keyword evidence="7" id="KW-0862">Zinc</keyword>
<evidence type="ECO:0000256" key="10">
    <source>
        <dbReference type="SAM" id="MobiDB-lite"/>
    </source>
</evidence>
<dbReference type="InterPro" id="IPR049730">
    <property type="entry name" value="SNF2/RAD54-like_C"/>
</dbReference>
<proteinExistence type="inferred from homology"/>
<dbReference type="InterPro" id="IPR014001">
    <property type="entry name" value="Helicase_ATP-bd"/>
</dbReference>